<gene>
    <name evidence="1" type="ORF">MLD38_017483</name>
</gene>
<dbReference type="EMBL" id="CM042884">
    <property type="protein sequence ID" value="KAI4368988.1"/>
    <property type="molecule type" value="Genomic_DNA"/>
</dbReference>
<accession>A0ACB9QUV1</accession>
<dbReference type="Proteomes" id="UP001057402">
    <property type="component" value="Chromosome 5"/>
</dbReference>
<proteinExistence type="predicted"/>
<evidence type="ECO:0000313" key="1">
    <source>
        <dbReference type="EMBL" id="KAI4368988.1"/>
    </source>
</evidence>
<evidence type="ECO:0000313" key="2">
    <source>
        <dbReference type="Proteomes" id="UP001057402"/>
    </source>
</evidence>
<reference evidence="2" key="1">
    <citation type="journal article" date="2023" name="Front. Plant Sci.">
        <title>Chromosomal-level genome assembly of Melastoma candidum provides insights into trichome evolution.</title>
        <authorList>
            <person name="Zhong Y."/>
            <person name="Wu W."/>
            <person name="Sun C."/>
            <person name="Zou P."/>
            <person name="Liu Y."/>
            <person name="Dai S."/>
            <person name="Zhou R."/>
        </authorList>
    </citation>
    <scope>NUCLEOTIDE SEQUENCE [LARGE SCALE GENOMIC DNA]</scope>
</reference>
<comment type="caution">
    <text evidence="1">The sequence shown here is derived from an EMBL/GenBank/DDBJ whole genome shotgun (WGS) entry which is preliminary data.</text>
</comment>
<sequence>MVYYAGNLRFHLAALEDELRKIQVFRRELPICYEVVTQTIEAWKQKLVEKGGVRECNPALLDDEMASDRPLLEEFMPLRDDVRGDDDRRERKNDTDSEEKNKTEWLRSAQLWNPFPDLNSRQDDDGDDDDDSPPVVPEKSSSSAAKATDAIASGSLHPELGRGIGNNASGKPLSNPSGSSSSGYVEGRMACKGVEKNQAGSSHRKQRRCWSPELHRQFLDALQDLGGPHVATPKQIKELMKVDGLTNDEIKSHLQKYRLHTRRSPVAQDDSTTAAPQLVVVGGIWVPQPDFAAASGSVSLPPRNKIYAPVATIRSRRLADVEPPKSPPAISSLAHTIRAA</sequence>
<keyword evidence="2" id="KW-1185">Reference proteome</keyword>
<organism evidence="1 2">
    <name type="scientific">Melastoma candidum</name>
    <dbReference type="NCBI Taxonomy" id="119954"/>
    <lineage>
        <taxon>Eukaryota</taxon>
        <taxon>Viridiplantae</taxon>
        <taxon>Streptophyta</taxon>
        <taxon>Embryophyta</taxon>
        <taxon>Tracheophyta</taxon>
        <taxon>Spermatophyta</taxon>
        <taxon>Magnoliopsida</taxon>
        <taxon>eudicotyledons</taxon>
        <taxon>Gunneridae</taxon>
        <taxon>Pentapetalae</taxon>
        <taxon>rosids</taxon>
        <taxon>malvids</taxon>
        <taxon>Myrtales</taxon>
        <taxon>Melastomataceae</taxon>
        <taxon>Melastomatoideae</taxon>
        <taxon>Melastomateae</taxon>
        <taxon>Melastoma</taxon>
    </lineage>
</organism>
<protein>
    <submittedName>
        <fullName evidence="1">Uncharacterized protein</fullName>
    </submittedName>
</protein>
<name>A0ACB9QUV1_9MYRT</name>